<evidence type="ECO:0000256" key="7">
    <source>
        <dbReference type="ARBA" id="ARBA00023157"/>
    </source>
</evidence>
<comment type="similarity">
    <text evidence="1 9">Belongs to the Cu-Zn superoxide dismutase family.</text>
</comment>
<dbReference type="InterPro" id="IPR024134">
    <property type="entry name" value="SOD_Cu/Zn_/chaperone"/>
</dbReference>
<protein>
    <recommendedName>
        <fullName evidence="9">Superoxide dismutase [Cu-Zn]</fullName>
        <ecNumber evidence="9">1.15.1.1</ecNumber>
    </recommendedName>
</protein>
<keyword evidence="10" id="KW-0732">Signal</keyword>
<dbReference type="OrthoDB" id="2015551at2759"/>
<evidence type="ECO:0000256" key="4">
    <source>
        <dbReference type="ARBA" id="ARBA00022862"/>
    </source>
</evidence>
<dbReference type="GO" id="GO:0005507">
    <property type="term" value="F:copper ion binding"/>
    <property type="evidence" value="ECO:0007669"/>
    <property type="project" value="InterPro"/>
</dbReference>
<sequence length="205" mass="21303">MTAMVLRLLVVAAVAAVALAEERRAIAVLSHSTKNVKGNVTFVQTDDGVVTVTGIIEGLKPGSHGFHIHEKGDISSCINAGGHFNPDKVNHGGPTDAIRHVGDLGNIEAGENGVANISIRDRVISLTGRNNILGRSVVVHSDKDDLGKGGFEDSLTTGHAGTREACGVIGILSPVTPWHNSASTARFGPAIFLSTAVLLAVSYLM</sequence>
<feature type="signal peptide" evidence="10">
    <location>
        <begin position="1"/>
        <end position="20"/>
    </location>
</feature>
<keyword evidence="6 9" id="KW-0186">Copper</keyword>
<keyword evidence="2 9" id="KW-0479">Metal-binding</keyword>
<dbReference type="Gene3D" id="2.60.40.200">
    <property type="entry name" value="Superoxide dismutase, copper/zinc binding domain"/>
    <property type="match status" value="1"/>
</dbReference>
<evidence type="ECO:0000313" key="12">
    <source>
        <dbReference type="EMBL" id="QVD39373.1"/>
    </source>
</evidence>
<dbReference type="CDD" id="cd00305">
    <property type="entry name" value="Cu-Zn_Superoxide_Dismutase"/>
    <property type="match status" value="1"/>
</dbReference>
<evidence type="ECO:0000259" key="11">
    <source>
        <dbReference type="Pfam" id="PF00080"/>
    </source>
</evidence>
<dbReference type="GeneID" id="126274625"/>
<evidence type="ECO:0000256" key="9">
    <source>
        <dbReference type="RuleBase" id="RU000393"/>
    </source>
</evidence>
<evidence type="ECO:0000256" key="6">
    <source>
        <dbReference type="ARBA" id="ARBA00023008"/>
    </source>
</evidence>
<comment type="cofactor">
    <cofactor evidence="9">
        <name>Zn(2+)</name>
        <dbReference type="ChEBI" id="CHEBI:29105"/>
    </cofactor>
    <text evidence="9">Binds 1 zinc ion per subunit.</text>
</comment>
<evidence type="ECO:0000256" key="10">
    <source>
        <dbReference type="SAM" id="SignalP"/>
    </source>
</evidence>
<proteinExistence type="evidence at transcript level"/>
<dbReference type="RefSeq" id="XP_049833086.1">
    <property type="nucleotide sequence ID" value="XM_049977129.1"/>
</dbReference>
<keyword evidence="4" id="KW-0049">Antioxidant</keyword>
<dbReference type="KEGG" id="sgre:126274625"/>
<dbReference type="PANTHER" id="PTHR10003">
    <property type="entry name" value="SUPEROXIDE DISMUTASE CU-ZN -RELATED"/>
    <property type="match status" value="1"/>
</dbReference>
<reference evidence="12" key="1">
    <citation type="journal article" date="2021" name="J. Neurophysiol.">
        <title>Gene transcription changes in a locust model of noise-induced deafness.</title>
        <authorList>
            <person name="French A.S."/>
            <person name="Warren B."/>
        </authorList>
    </citation>
    <scope>NUCLEOTIDE SEQUENCE</scope>
</reference>
<accession>A0A8E5JT13</accession>
<dbReference type="InterPro" id="IPR018152">
    <property type="entry name" value="SOD_Cu/Zn_BS"/>
</dbReference>
<comment type="catalytic activity">
    <reaction evidence="8 9">
        <text>2 superoxide + 2 H(+) = H2O2 + O2</text>
        <dbReference type="Rhea" id="RHEA:20696"/>
        <dbReference type="ChEBI" id="CHEBI:15378"/>
        <dbReference type="ChEBI" id="CHEBI:15379"/>
        <dbReference type="ChEBI" id="CHEBI:16240"/>
        <dbReference type="ChEBI" id="CHEBI:18421"/>
        <dbReference type="EC" id="1.15.1.1"/>
    </reaction>
</comment>
<feature type="chain" id="PRO_5034895451" description="Superoxide dismutase [Cu-Zn]" evidence="10">
    <location>
        <begin position="21"/>
        <end position="205"/>
    </location>
</feature>
<evidence type="ECO:0000256" key="1">
    <source>
        <dbReference type="ARBA" id="ARBA00010457"/>
    </source>
</evidence>
<dbReference type="EC" id="1.15.1.1" evidence="9"/>
<dbReference type="GO" id="GO:0004784">
    <property type="term" value="F:superoxide dismutase activity"/>
    <property type="evidence" value="ECO:0007669"/>
    <property type="project" value="UniProtKB-EC"/>
</dbReference>
<dbReference type="PROSITE" id="PS00332">
    <property type="entry name" value="SOD_CU_ZN_2"/>
    <property type="match status" value="1"/>
</dbReference>
<keyword evidence="3 9" id="KW-0862">Zinc</keyword>
<dbReference type="PRINTS" id="PR00068">
    <property type="entry name" value="CUZNDISMTASE"/>
</dbReference>
<name>A0A8E5JT13_SCHGR</name>
<evidence type="ECO:0000256" key="2">
    <source>
        <dbReference type="ARBA" id="ARBA00022723"/>
    </source>
</evidence>
<evidence type="ECO:0000256" key="5">
    <source>
        <dbReference type="ARBA" id="ARBA00023002"/>
    </source>
</evidence>
<dbReference type="InterPro" id="IPR001424">
    <property type="entry name" value="SOD_Cu_Zn_dom"/>
</dbReference>
<dbReference type="RefSeq" id="XP_049833088.1">
    <property type="nucleotide sequence ID" value="XM_049977131.1"/>
</dbReference>
<dbReference type="SUPFAM" id="SSF49329">
    <property type="entry name" value="Cu,Zn superoxide dismutase-like"/>
    <property type="match status" value="1"/>
</dbReference>
<dbReference type="PROSITE" id="PS00087">
    <property type="entry name" value="SOD_CU_ZN_1"/>
    <property type="match status" value="1"/>
</dbReference>
<dbReference type="Pfam" id="PF00080">
    <property type="entry name" value="Sod_Cu"/>
    <property type="match status" value="1"/>
</dbReference>
<dbReference type="RefSeq" id="XP_049833087.1">
    <property type="nucleotide sequence ID" value="XM_049977130.1"/>
</dbReference>
<keyword evidence="5 9" id="KW-0560">Oxidoreductase</keyword>
<dbReference type="AlphaFoldDB" id="A0A8E5JT13"/>
<dbReference type="EMBL" id="MW962607">
    <property type="protein sequence ID" value="QVD39373.1"/>
    <property type="molecule type" value="mRNA"/>
</dbReference>
<feature type="domain" description="Superoxide dismutase copper/zinc binding" evidence="11">
    <location>
        <begin position="36"/>
        <end position="169"/>
    </location>
</feature>
<evidence type="ECO:0000256" key="8">
    <source>
        <dbReference type="ARBA" id="ARBA00049204"/>
    </source>
</evidence>
<organism evidence="12">
    <name type="scientific">Schistocerca gregaria</name>
    <name type="common">Desert locust</name>
    <name type="synonym">Gryllus gregarius</name>
    <dbReference type="NCBI Taxonomy" id="7010"/>
    <lineage>
        <taxon>Eukaryota</taxon>
        <taxon>Metazoa</taxon>
        <taxon>Ecdysozoa</taxon>
        <taxon>Arthropoda</taxon>
        <taxon>Hexapoda</taxon>
        <taxon>Insecta</taxon>
        <taxon>Pterygota</taxon>
        <taxon>Neoptera</taxon>
        <taxon>Polyneoptera</taxon>
        <taxon>Orthoptera</taxon>
        <taxon>Caelifera</taxon>
        <taxon>Acrididea</taxon>
        <taxon>Acridomorpha</taxon>
        <taxon>Acridoidea</taxon>
        <taxon>Acrididae</taxon>
        <taxon>Cyrtacanthacridinae</taxon>
        <taxon>Schistocerca</taxon>
    </lineage>
</organism>
<dbReference type="FunFam" id="2.60.40.200:FF:000003">
    <property type="entry name" value="Superoxide dismutase [Cu-Zn], chloroplastic"/>
    <property type="match status" value="1"/>
</dbReference>
<keyword evidence="7" id="KW-1015">Disulfide bond</keyword>
<comment type="cofactor">
    <cofactor evidence="9">
        <name>Cu cation</name>
        <dbReference type="ChEBI" id="CHEBI:23378"/>
    </cofactor>
    <text evidence="9">Binds 1 copper ion per subunit.</text>
</comment>
<dbReference type="InterPro" id="IPR036423">
    <property type="entry name" value="SOD-like_Cu/Zn_dom_sf"/>
</dbReference>
<dbReference type="RefSeq" id="XP_049833089.1">
    <property type="nucleotide sequence ID" value="XM_049977132.1"/>
</dbReference>
<comment type="function">
    <text evidence="9">Destroys radicals which are normally produced within the cells and which are toxic to biological systems.</text>
</comment>
<evidence type="ECO:0000256" key="3">
    <source>
        <dbReference type="ARBA" id="ARBA00022833"/>
    </source>
</evidence>